<dbReference type="EC" id="4.1.3.27" evidence="4"/>
<dbReference type="Gene3D" id="3.60.120.10">
    <property type="entry name" value="Anthranilate synthase"/>
    <property type="match status" value="1"/>
</dbReference>
<reference evidence="12" key="1">
    <citation type="journal article" date="2024" name="IScience">
        <title>Strigolactones Initiate the Formation of Haustorium-like Structures in Castilleja.</title>
        <authorList>
            <person name="Buerger M."/>
            <person name="Peterson D."/>
            <person name="Chory J."/>
        </authorList>
    </citation>
    <scope>NUCLEOTIDE SEQUENCE [LARGE SCALE GENOMIC DNA]</scope>
</reference>
<dbReference type="SUPFAM" id="SSF56322">
    <property type="entry name" value="ADC synthase"/>
    <property type="match status" value="1"/>
</dbReference>
<evidence type="ECO:0000259" key="9">
    <source>
        <dbReference type="Pfam" id="PF00425"/>
    </source>
</evidence>
<accession>A0ABD3BG56</accession>
<evidence type="ECO:0000256" key="4">
    <source>
        <dbReference type="ARBA" id="ARBA00012266"/>
    </source>
</evidence>
<comment type="subunit">
    <text evidence="3">Heterotetramer consisting of two non-identical subunits: a beta subunit and a large alpha subunit.</text>
</comment>
<comment type="similarity">
    <text evidence="2">Belongs to the anthranilate synthase component I family.</text>
</comment>
<gene>
    <name evidence="11" type="primary">ASA2_3</name>
    <name evidence="11" type="ORF">CASFOL_039593</name>
</gene>
<keyword evidence="7" id="KW-0057">Aromatic amino acid biosynthesis</keyword>
<evidence type="ECO:0000313" key="11">
    <source>
        <dbReference type="EMBL" id="KAL3616203.1"/>
    </source>
</evidence>
<evidence type="ECO:0000313" key="12">
    <source>
        <dbReference type="Proteomes" id="UP001632038"/>
    </source>
</evidence>
<evidence type="ECO:0000256" key="5">
    <source>
        <dbReference type="ARBA" id="ARBA00022605"/>
    </source>
</evidence>
<evidence type="ECO:0000256" key="2">
    <source>
        <dbReference type="ARBA" id="ARBA00009562"/>
    </source>
</evidence>
<dbReference type="GO" id="GO:0000162">
    <property type="term" value="P:L-tryptophan biosynthetic process"/>
    <property type="evidence" value="ECO:0007669"/>
    <property type="project" value="UniProtKB-KW"/>
</dbReference>
<comment type="pathway">
    <text evidence="1">Amino-acid biosynthesis; L-tryptophan biosynthesis; L-tryptophan from chorismate: step 1/5.</text>
</comment>
<evidence type="ECO:0000256" key="6">
    <source>
        <dbReference type="ARBA" id="ARBA00022822"/>
    </source>
</evidence>
<dbReference type="FunFam" id="3.60.120.10:FF:000003">
    <property type="entry name" value="Anthranilate synthase component 1"/>
    <property type="match status" value="1"/>
</dbReference>
<dbReference type="Proteomes" id="UP001632038">
    <property type="component" value="Unassembled WGS sequence"/>
</dbReference>
<dbReference type="AlphaFoldDB" id="A0ABD3BG56"/>
<comment type="caution">
    <text evidence="11">The sequence shown here is derived from an EMBL/GenBank/DDBJ whole genome shotgun (WGS) entry which is preliminary data.</text>
</comment>
<feature type="domain" description="Chorismate-utilising enzyme C-terminal" evidence="9">
    <location>
        <begin position="281"/>
        <end position="552"/>
    </location>
</feature>
<keyword evidence="12" id="KW-1185">Reference proteome</keyword>
<evidence type="ECO:0000256" key="8">
    <source>
        <dbReference type="ARBA" id="ARBA00023239"/>
    </source>
</evidence>
<proteinExistence type="inferred from homology"/>
<dbReference type="InterPro" id="IPR015890">
    <property type="entry name" value="Chorismate_C"/>
</dbReference>
<dbReference type="PANTHER" id="PTHR11236:SF9">
    <property type="entry name" value="ANTHRANILATE SYNTHASE COMPONENT 1"/>
    <property type="match status" value="1"/>
</dbReference>
<sequence>METLTLSCHNPLFSRRRYSSRPTFNTLRTVKCSISPPSFAVDQSAKFKEAAKDGNLIPVYRPIFSDHLTPVLAYRCLVKEDERDAPSFLFESVEPGLKASNVGRYSVIGAQPTMEIVSKENMVTIVDHHEGERTQEFVEDPMSVPRRIMEKWVPQRIDELPDAFCGGWVGYFSYDTVRYVEPKKLPFSKAPEDDRNLPDIHLGLYDDVIVFDHVEKKAYVIHWVRLDQFSSLEEAYDNGMNRLEALVSRVHDIVPPRLSAGSINLQTSLFGPSLSKSTMTSEDYKNAVMQAKEHILAGDIFQIVLSQRFERRTFADPFEVYRALRIVNPSPYMTYLQARGCILVGSSPEILTRVKKGKITNRPLAGTVRRGKTTKEDYMLENQLLNDEKQCAEHIMLVDLGRNDVGKVSKPGSVKVEKLMNVERYSHVMHISSTVTGELSSNLTSWDVLRAALPVGTVSGAPKVKAMELIDELETTRRGPYSGGFGGISFSGDMDIALALRTIVFPTNMRYDTMYSYRDSEKRRDWVAHLQAGAGIVADSDPADEQRECENKAAALARAIDLAESSFVQK</sequence>
<evidence type="ECO:0000256" key="1">
    <source>
        <dbReference type="ARBA" id="ARBA00004873"/>
    </source>
</evidence>
<protein>
    <recommendedName>
        <fullName evidence="4">anthranilate synthase</fullName>
        <ecNumber evidence="4">4.1.3.27</ecNumber>
    </recommendedName>
</protein>
<organism evidence="11 12">
    <name type="scientific">Castilleja foliolosa</name>
    <dbReference type="NCBI Taxonomy" id="1961234"/>
    <lineage>
        <taxon>Eukaryota</taxon>
        <taxon>Viridiplantae</taxon>
        <taxon>Streptophyta</taxon>
        <taxon>Embryophyta</taxon>
        <taxon>Tracheophyta</taxon>
        <taxon>Spermatophyta</taxon>
        <taxon>Magnoliopsida</taxon>
        <taxon>eudicotyledons</taxon>
        <taxon>Gunneridae</taxon>
        <taxon>Pentapetalae</taxon>
        <taxon>asterids</taxon>
        <taxon>lamiids</taxon>
        <taxon>Lamiales</taxon>
        <taxon>Orobanchaceae</taxon>
        <taxon>Pedicularideae</taxon>
        <taxon>Castillejinae</taxon>
        <taxon>Castilleja</taxon>
    </lineage>
</organism>
<dbReference type="InterPro" id="IPR019999">
    <property type="entry name" value="Anth_synth_I-like"/>
</dbReference>
<feature type="domain" description="Anthranilate synthase component I N-terminal" evidence="10">
    <location>
        <begin position="66"/>
        <end position="220"/>
    </location>
</feature>
<dbReference type="PRINTS" id="PR00095">
    <property type="entry name" value="ANTSNTHASEI"/>
</dbReference>
<dbReference type="Pfam" id="PF04715">
    <property type="entry name" value="Anth_synt_I_N"/>
    <property type="match status" value="1"/>
</dbReference>
<dbReference type="EMBL" id="JAVIJP010000092">
    <property type="protein sequence ID" value="KAL3616203.1"/>
    <property type="molecule type" value="Genomic_DNA"/>
</dbReference>
<dbReference type="InterPro" id="IPR006805">
    <property type="entry name" value="Anth_synth_I_N"/>
</dbReference>
<evidence type="ECO:0000259" key="10">
    <source>
        <dbReference type="Pfam" id="PF04715"/>
    </source>
</evidence>
<dbReference type="PANTHER" id="PTHR11236">
    <property type="entry name" value="AMINOBENZOATE/ANTHRANILATE SYNTHASE"/>
    <property type="match status" value="1"/>
</dbReference>
<dbReference type="NCBIfam" id="TIGR00564">
    <property type="entry name" value="trpE_most"/>
    <property type="match status" value="1"/>
</dbReference>
<dbReference type="InterPro" id="IPR005801">
    <property type="entry name" value="ADC_synthase"/>
</dbReference>
<dbReference type="InterPro" id="IPR005256">
    <property type="entry name" value="Anth_synth_I_PabB"/>
</dbReference>
<evidence type="ECO:0000256" key="7">
    <source>
        <dbReference type="ARBA" id="ARBA00023141"/>
    </source>
</evidence>
<keyword evidence="5" id="KW-0028">Amino-acid biosynthesis</keyword>
<keyword evidence="6" id="KW-0822">Tryptophan biosynthesis</keyword>
<keyword evidence="8 11" id="KW-0456">Lyase</keyword>
<evidence type="ECO:0000256" key="3">
    <source>
        <dbReference type="ARBA" id="ARBA00011653"/>
    </source>
</evidence>
<name>A0ABD3BG56_9LAMI</name>
<dbReference type="Pfam" id="PF00425">
    <property type="entry name" value="Chorismate_bind"/>
    <property type="match status" value="1"/>
</dbReference>
<dbReference type="GO" id="GO:0004049">
    <property type="term" value="F:anthranilate synthase activity"/>
    <property type="evidence" value="ECO:0007669"/>
    <property type="project" value="UniProtKB-EC"/>
</dbReference>